<name>A0A6G8Q4Q9_9ACTN</name>
<dbReference type="InterPro" id="IPR038148">
    <property type="entry name" value="Tn1545/Tn916_Xis"/>
</dbReference>
<dbReference type="InterPro" id="IPR041657">
    <property type="entry name" value="HTH_17"/>
</dbReference>
<dbReference type="InterPro" id="IPR009061">
    <property type="entry name" value="DNA-bd_dom_put_sf"/>
</dbReference>
<dbReference type="Pfam" id="PF12728">
    <property type="entry name" value="HTH_17"/>
    <property type="match status" value="1"/>
</dbReference>
<sequence length="252" mass="27886">MGNVSNGKKDLLDVAEVSEYLGVGSVTVYRWCREGRLPCLKVGKSWRIRRESLEDFLSRGERPTTLVGQLRQYLAVPDSVIAIAQTTELLHQLDAAFLQVGEAHGGLLVKFHGGEPTSNENELRAELNRAGLDVPRLESEGRLVFVAEKDPKVPRADALRRFIKEQAAEGRTIWATFDWTQSASLEEALEQQEALTEIANAGQLVIKTALLERVTDEWTAEERRRAQAAHAGMIWLSEAGLSLSRVTPLSAG</sequence>
<dbReference type="EMBL" id="CP045119">
    <property type="protein sequence ID" value="QIN81455.1"/>
    <property type="molecule type" value="Genomic_DNA"/>
</dbReference>
<evidence type="ECO:0000313" key="3">
    <source>
        <dbReference type="Proteomes" id="UP000501452"/>
    </source>
</evidence>
<feature type="domain" description="Helix-turn-helix" evidence="1">
    <location>
        <begin position="11"/>
        <end position="59"/>
    </location>
</feature>
<evidence type="ECO:0000259" key="1">
    <source>
        <dbReference type="Pfam" id="PF12728"/>
    </source>
</evidence>
<accession>A0A6G8Q4Q9</accession>
<protein>
    <submittedName>
        <fullName evidence="2">Helix-turn-helix domain-containing protein</fullName>
    </submittedName>
</protein>
<organism evidence="2 3">
    <name type="scientific">Rubrobacter tropicus</name>
    <dbReference type="NCBI Taxonomy" id="2653851"/>
    <lineage>
        <taxon>Bacteria</taxon>
        <taxon>Bacillati</taxon>
        <taxon>Actinomycetota</taxon>
        <taxon>Rubrobacteria</taxon>
        <taxon>Rubrobacterales</taxon>
        <taxon>Rubrobacteraceae</taxon>
        <taxon>Rubrobacter</taxon>
    </lineage>
</organism>
<dbReference type="SUPFAM" id="SSF46955">
    <property type="entry name" value="Putative DNA-binding domain"/>
    <property type="match status" value="1"/>
</dbReference>
<dbReference type="NCBIfam" id="TIGR01764">
    <property type="entry name" value="excise"/>
    <property type="match status" value="1"/>
</dbReference>
<dbReference type="Gene3D" id="3.90.105.50">
    <property type="match status" value="1"/>
</dbReference>
<dbReference type="InterPro" id="IPR010093">
    <property type="entry name" value="SinI_DNA-bd"/>
</dbReference>
<dbReference type="KEGG" id="rub:GBA63_01545"/>
<proteinExistence type="predicted"/>
<dbReference type="RefSeq" id="WP_166172850.1">
    <property type="nucleotide sequence ID" value="NZ_CP045119.1"/>
</dbReference>
<gene>
    <name evidence="2" type="ORF">GBA63_01545</name>
</gene>
<keyword evidence="3" id="KW-1185">Reference proteome</keyword>
<dbReference type="AlphaFoldDB" id="A0A6G8Q4Q9"/>
<evidence type="ECO:0000313" key="2">
    <source>
        <dbReference type="EMBL" id="QIN81455.1"/>
    </source>
</evidence>
<dbReference type="Proteomes" id="UP000501452">
    <property type="component" value="Chromosome"/>
</dbReference>
<reference evidence="2 3" key="1">
    <citation type="submission" date="2019-10" db="EMBL/GenBank/DDBJ databases">
        <title>Rubrobacter sp nov SCSIO 52090 isolated from a deep-sea sediment in the South China Sea.</title>
        <authorList>
            <person name="Chen R.W."/>
        </authorList>
    </citation>
    <scope>NUCLEOTIDE SEQUENCE [LARGE SCALE GENOMIC DNA]</scope>
    <source>
        <strain evidence="2 3">SCSIO 52909</strain>
    </source>
</reference>
<dbReference type="GO" id="GO:0003677">
    <property type="term" value="F:DNA binding"/>
    <property type="evidence" value="ECO:0007669"/>
    <property type="project" value="InterPro"/>
</dbReference>